<keyword evidence="5" id="KW-0949">S-adenosyl-L-methionine</keyword>
<comment type="subcellular location">
    <subcellularLocation>
        <location evidence="5">Endoplasmic reticulum membrane</location>
        <topology evidence="5">Multi-pass membrane protein</topology>
    </subcellularLocation>
    <subcellularLocation>
        <location evidence="1">Membrane</location>
        <topology evidence="1">Multi-pass membrane protein</topology>
    </subcellularLocation>
</comment>
<dbReference type="Proteomes" id="UP000649617">
    <property type="component" value="Unassembled WGS sequence"/>
</dbReference>
<dbReference type="GO" id="GO:0005789">
    <property type="term" value="C:endoplasmic reticulum membrane"/>
    <property type="evidence" value="ECO:0007669"/>
    <property type="project" value="UniProtKB-SubCell"/>
</dbReference>
<reference evidence="6" key="1">
    <citation type="submission" date="2021-02" db="EMBL/GenBank/DDBJ databases">
        <authorList>
            <person name="Dougan E. K."/>
            <person name="Rhodes N."/>
            <person name="Thang M."/>
            <person name="Chan C."/>
        </authorList>
    </citation>
    <scope>NUCLEOTIDE SEQUENCE</scope>
</reference>
<dbReference type="GO" id="GO:0004671">
    <property type="term" value="F:protein C-terminal S-isoprenylcysteine carboxyl O-methyltransferase activity"/>
    <property type="evidence" value="ECO:0007669"/>
    <property type="project" value="UniProtKB-EC"/>
</dbReference>
<gene>
    <name evidence="6" type="ORF">SPIL2461_LOCUS9200</name>
</gene>
<dbReference type="Pfam" id="PF04140">
    <property type="entry name" value="ICMT"/>
    <property type="match status" value="1"/>
</dbReference>
<comment type="similarity">
    <text evidence="5">Belongs to the class VI-like SAM-binding methyltransferase superfamily. Isoprenylcysteine carboxyl methyltransferase family.</text>
</comment>
<dbReference type="InterPro" id="IPR054851">
    <property type="entry name" value="Isoprenylcys_mtase"/>
</dbReference>
<evidence type="ECO:0000256" key="4">
    <source>
        <dbReference type="ARBA" id="ARBA00023136"/>
    </source>
</evidence>
<protein>
    <recommendedName>
        <fullName evidence="5">Protein-S-isoprenylcysteine O-methyltransferase</fullName>
        <ecNumber evidence="5">2.1.1.100</ecNumber>
    </recommendedName>
</protein>
<dbReference type="OrthoDB" id="422086at2759"/>
<feature type="transmembrane region" description="Helical" evidence="5">
    <location>
        <begin position="120"/>
        <end position="140"/>
    </location>
</feature>
<dbReference type="Gene3D" id="1.20.120.1630">
    <property type="match status" value="1"/>
</dbReference>
<organism evidence="6 7">
    <name type="scientific">Symbiodinium pilosum</name>
    <name type="common">Dinoflagellate</name>
    <dbReference type="NCBI Taxonomy" id="2952"/>
    <lineage>
        <taxon>Eukaryota</taxon>
        <taxon>Sar</taxon>
        <taxon>Alveolata</taxon>
        <taxon>Dinophyceae</taxon>
        <taxon>Suessiales</taxon>
        <taxon>Symbiodiniaceae</taxon>
        <taxon>Symbiodinium</taxon>
    </lineage>
</organism>
<dbReference type="GO" id="GO:0032259">
    <property type="term" value="P:methylation"/>
    <property type="evidence" value="ECO:0007669"/>
    <property type="project" value="UniProtKB-KW"/>
</dbReference>
<sequence>MAGNEQGLPLLEKADGTESKAYTHCAWSIPNVLLFVFVVAGVVMRVKVIGAGSVVWLMTVMALNIIRRPFEKEQQSNTIVSKFHVSKEKALLFCVSAGMFLFPAAFLITGFPRFADFGDLGLLPVVFGSVVTVAALYLFWRSHADLGRNWSPTTELREDHTLTTSGVYSKVRHPMYTSLWIINAVQPLLVHNWIAGFAPVCSFAILYFIRIEYEEEMMIQQFGDEYREYCRRTKRLVPGCL</sequence>
<comment type="caution">
    <text evidence="6">The sequence shown here is derived from an EMBL/GenBank/DDBJ whole genome shotgun (WGS) entry which is preliminary data.</text>
</comment>
<keyword evidence="5" id="KW-0808">Transferase</keyword>
<evidence type="ECO:0000313" key="7">
    <source>
        <dbReference type="Proteomes" id="UP000649617"/>
    </source>
</evidence>
<keyword evidence="5" id="KW-0489">Methyltransferase</keyword>
<keyword evidence="3 5" id="KW-1133">Transmembrane helix</keyword>
<evidence type="ECO:0000256" key="5">
    <source>
        <dbReference type="RuleBase" id="RU362022"/>
    </source>
</evidence>
<dbReference type="InterPro" id="IPR007269">
    <property type="entry name" value="ICMT_MeTrfase"/>
</dbReference>
<proteinExistence type="inferred from homology"/>
<keyword evidence="7" id="KW-1185">Reference proteome</keyword>
<keyword evidence="2 5" id="KW-0812">Transmembrane</keyword>
<evidence type="ECO:0000256" key="1">
    <source>
        <dbReference type="ARBA" id="ARBA00004141"/>
    </source>
</evidence>
<name>A0A812QIJ6_SYMPI</name>
<accession>A0A812QIJ6</accession>
<evidence type="ECO:0000256" key="3">
    <source>
        <dbReference type="ARBA" id="ARBA00022989"/>
    </source>
</evidence>
<dbReference type="EC" id="2.1.1.100" evidence="5"/>
<dbReference type="EMBL" id="CAJNIZ010015814">
    <property type="protein sequence ID" value="CAE7378204.1"/>
    <property type="molecule type" value="Genomic_DNA"/>
</dbReference>
<dbReference type="PANTHER" id="PTHR43847">
    <property type="entry name" value="BLL3993 PROTEIN"/>
    <property type="match status" value="1"/>
</dbReference>
<dbReference type="InterPro" id="IPR052527">
    <property type="entry name" value="Metal_cation-efflux_comp"/>
</dbReference>
<evidence type="ECO:0000256" key="2">
    <source>
        <dbReference type="ARBA" id="ARBA00022692"/>
    </source>
</evidence>
<feature type="transmembrane region" description="Helical" evidence="5">
    <location>
        <begin position="48"/>
        <end position="66"/>
    </location>
</feature>
<feature type="transmembrane region" description="Helical" evidence="5">
    <location>
        <begin position="21"/>
        <end position="42"/>
    </location>
</feature>
<feature type="transmembrane region" description="Helical" evidence="5">
    <location>
        <begin position="90"/>
        <end position="108"/>
    </location>
</feature>
<evidence type="ECO:0000313" key="6">
    <source>
        <dbReference type="EMBL" id="CAE7378204.1"/>
    </source>
</evidence>
<keyword evidence="5" id="KW-0256">Endoplasmic reticulum</keyword>
<dbReference type="NCBIfam" id="NF040696">
    <property type="entry name" value="isopcys_mtase"/>
    <property type="match status" value="1"/>
</dbReference>
<keyword evidence="4 5" id="KW-0472">Membrane</keyword>
<dbReference type="AlphaFoldDB" id="A0A812QIJ6"/>
<comment type="catalytic activity">
    <reaction evidence="5">
        <text>[protein]-C-terminal S-[(2E,6E)-farnesyl]-L-cysteine + S-adenosyl-L-methionine = [protein]-C-terminal S-[(2E,6E)-farnesyl]-L-cysteine methyl ester + S-adenosyl-L-homocysteine</text>
        <dbReference type="Rhea" id="RHEA:21672"/>
        <dbReference type="Rhea" id="RHEA-COMP:12125"/>
        <dbReference type="Rhea" id="RHEA-COMP:12126"/>
        <dbReference type="ChEBI" id="CHEBI:57856"/>
        <dbReference type="ChEBI" id="CHEBI:59789"/>
        <dbReference type="ChEBI" id="CHEBI:90510"/>
        <dbReference type="ChEBI" id="CHEBI:90511"/>
        <dbReference type="EC" id="2.1.1.100"/>
    </reaction>
</comment>
<dbReference type="PANTHER" id="PTHR43847:SF1">
    <property type="entry name" value="BLL3993 PROTEIN"/>
    <property type="match status" value="1"/>
</dbReference>
<feature type="transmembrane region" description="Helical" evidence="5">
    <location>
        <begin position="188"/>
        <end position="209"/>
    </location>
</feature>